<evidence type="ECO:0000313" key="2">
    <source>
        <dbReference type="Proteomes" id="UP000031586"/>
    </source>
</evidence>
<dbReference type="EMBL" id="JPRD01000015">
    <property type="protein sequence ID" value="KIF53038.1"/>
    <property type="molecule type" value="Genomic_DNA"/>
</dbReference>
<dbReference type="AlphaFoldDB" id="A0A0C1VSZ5"/>
<evidence type="ECO:0000313" key="1">
    <source>
        <dbReference type="EMBL" id="KIF53038.1"/>
    </source>
</evidence>
<accession>A0A0C1VSZ5</accession>
<sequence>MDFSNQEHQKEYIEFRFRQGADIMPTCVITAKGGEVRAFAVPFSNEAEKRNCIIALRKLIQKLEAVNYTFIATVQMGAANGIKPTEQLCSQEGVMFSVNTNNSIDVTLWMVEKSDDGSKRPVNPTKVGDAGGDLSDLFDLAPYNRLPYTQKRKIDKLVKSLLKPQTIH</sequence>
<gene>
    <name evidence="1" type="ORF">H735_08805</name>
</gene>
<reference evidence="1 2" key="1">
    <citation type="submission" date="2014-07" db="EMBL/GenBank/DDBJ databases">
        <title>Unique and conserved regions in Vibrio harveyi and related species in comparison with the shrimp pathogen Vibrio harveyi CAIM 1792.</title>
        <authorList>
            <person name="Espinoza-Valles I."/>
            <person name="Vora G."/>
            <person name="Leekitcharoenphon P."/>
            <person name="Ussery D."/>
            <person name="Hoj L."/>
            <person name="Gomez-Gil B."/>
        </authorList>
    </citation>
    <scope>NUCLEOTIDE SEQUENCE [LARGE SCALE GENOMIC DNA]</scope>
    <source>
        <strain evidence="2">CAIM 1854 / LMG 25443</strain>
    </source>
</reference>
<proteinExistence type="predicted"/>
<name>A0A0C1VSZ5_9VIBR</name>
<protein>
    <submittedName>
        <fullName evidence="1">Uncharacterized protein</fullName>
    </submittedName>
</protein>
<dbReference type="Proteomes" id="UP000031586">
    <property type="component" value="Unassembled WGS sequence"/>
</dbReference>
<dbReference type="PATRIC" id="fig|1229493.5.peg.848"/>
<organism evidence="1 2">
    <name type="scientific">Vibrio owensii CAIM 1854 = LMG 25443</name>
    <dbReference type="NCBI Taxonomy" id="1229493"/>
    <lineage>
        <taxon>Bacteria</taxon>
        <taxon>Pseudomonadati</taxon>
        <taxon>Pseudomonadota</taxon>
        <taxon>Gammaproteobacteria</taxon>
        <taxon>Vibrionales</taxon>
        <taxon>Vibrionaceae</taxon>
        <taxon>Vibrio</taxon>
    </lineage>
</organism>
<comment type="caution">
    <text evidence="1">The sequence shown here is derived from an EMBL/GenBank/DDBJ whole genome shotgun (WGS) entry which is preliminary data.</text>
</comment>
<dbReference type="RefSeq" id="WP_020194204.1">
    <property type="nucleotide sequence ID" value="NZ_BAOH01000005.1"/>
</dbReference>